<dbReference type="InterPro" id="IPR003594">
    <property type="entry name" value="HATPase_dom"/>
</dbReference>
<dbReference type="Pfam" id="PF07695">
    <property type="entry name" value="7TMR-DISM_7TM"/>
    <property type="match status" value="1"/>
</dbReference>
<evidence type="ECO:0000259" key="9">
    <source>
        <dbReference type="PROSITE" id="PS50109"/>
    </source>
</evidence>
<dbReference type="GO" id="GO:0005886">
    <property type="term" value="C:plasma membrane"/>
    <property type="evidence" value="ECO:0007669"/>
    <property type="project" value="TreeGrafter"/>
</dbReference>
<dbReference type="PROSITE" id="PS50109">
    <property type="entry name" value="HIS_KIN"/>
    <property type="match status" value="1"/>
</dbReference>
<evidence type="ECO:0000256" key="7">
    <source>
        <dbReference type="SAM" id="Phobius"/>
    </source>
</evidence>
<gene>
    <name evidence="11" type="ORF">RC54_06420</name>
</gene>
<dbReference type="SUPFAM" id="SSF52172">
    <property type="entry name" value="CheY-like"/>
    <property type="match status" value="1"/>
</dbReference>
<evidence type="ECO:0000313" key="12">
    <source>
        <dbReference type="Proteomes" id="UP000269199"/>
    </source>
</evidence>
<evidence type="ECO:0000313" key="11">
    <source>
        <dbReference type="EMBL" id="AYR23484.1"/>
    </source>
</evidence>
<dbReference type="SMART" id="SM00448">
    <property type="entry name" value="REC"/>
    <property type="match status" value="1"/>
</dbReference>
<keyword evidence="8" id="KW-0732">Signal</keyword>
<feature type="signal peptide" evidence="8">
    <location>
        <begin position="1"/>
        <end position="27"/>
    </location>
</feature>
<keyword evidence="4" id="KW-0808">Transferase</keyword>
<evidence type="ECO:0000256" key="5">
    <source>
        <dbReference type="ARBA" id="ARBA00022777"/>
    </source>
</evidence>
<dbReference type="Gene3D" id="3.30.565.10">
    <property type="entry name" value="Histidine kinase-like ATPase, C-terminal domain"/>
    <property type="match status" value="1"/>
</dbReference>
<dbReference type="Gene3D" id="3.40.50.2300">
    <property type="match status" value="1"/>
</dbReference>
<dbReference type="InterPro" id="IPR001789">
    <property type="entry name" value="Sig_transdc_resp-reg_receiver"/>
</dbReference>
<feature type="transmembrane region" description="Helical" evidence="7">
    <location>
        <begin position="254"/>
        <end position="277"/>
    </location>
</feature>
<dbReference type="Gene3D" id="1.10.287.130">
    <property type="match status" value="1"/>
</dbReference>
<dbReference type="PANTHER" id="PTHR43047">
    <property type="entry name" value="TWO-COMPONENT HISTIDINE PROTEIN KINASE"/>
    <property type="match status" value="1"/>
</dbReference>
<feature type="chain" id="PRO_5042262783" description="histidine kinase" evidence="8">
    <location>
        <begin position="28"/>
        <end position="900"/>
    </location>
</feature>
<dbReference type="PRINTS" id="PR00344">
    <property type="entry name" value="BCTRLSENSOR"/>
</dbReference>
<keyword evidence="3 6" id="KW-0597">Phosphoprotein</keyword>
<organism evidence="11 12">
    <name type="scientific">Herbaspirillum rubrisubalbicans</name>
    <dbReference type="NCBI Taxonomy" id="80842"/>
    <lineage>
        <taxon>Bacteria</taxon>
        <taxon>Pseudomonadati</taxon>
        <taxon>Pseudomonadota</taxon>
        <taxon>Betaproteobacteria</taxon>
        <taxon>Burkholderiales</taxon>
        <taxon>Oxalobacteraceae</taxon>
        <taxon>Herbaspirillum</taxon>
    </lineage>
</organism>
<dbReference type="InterPro" id="IPR011623">
    <property type="entry name" value="7TMR_DISM_rcpt_extracell_dom1"/>
</dbReference>
<evidence type="ECO:0000259" key="10">
    <source>
        <dbReference type="PROSITE" id="PS50110"/>
    </source>
</evidence>
<dbReference type="InterPro" id="IPR011006">
    <property type="entry name" value="CheY-like_superfamily"/>
</dbReference>
<evidence type="ECO:0000256" key="3">
    <source>
        <dbReference type="ARBA" id="ARBA00022553"/>
    </source>
</evidence>
<dbReference type="GO" id="GO:0000155">
    <property type="term" value="F:phosphorelay sensor kinase activity"/>
    <property type="evidence" value="ECO:0007669"/>
    <property type="project" value="InterPro"/>
</dbReference>
<evidence type="ECO:0000256" key="8">
    <source>
        <dbReference type="SAM" id="SignalP"/>
    </source>
</evidence>
<dbReference type="RefSeq" id="WP_061789799.1">
    <property type="nucleotide sequence ID" value="NZ_CP024996.1"/>
</dbReference>
<keyword evidence="7" id="KW-0812">Transmembrane</keyword>
<dbReference type="InterPro" id="IPR005467">
    <property type="entry name" value="His_kinase_dom"/>
</dbReference>
<name>A0AAD0UAQ6_9BURK</name>
<dbReference type="Pfam" id="PF00512">
    <property type="entry name" value="HisKA"/>
    <property type="match status" value="1"/>
</dbReference>
<proteinExistence type="predicted"/>
<dbReference type="GO" id="GO:0009927">
    <property type="term" value="F:histidine phosphotransfer kinase activity"/>
    <property type="evidence" value="ECO:0007669"/>
    <property type="project" value="TreeGrafter"/>
</dbReference>
<feature type="transmembrane region" description="Helical" evidence="7">
    <location>
        <begin position="312"/>
        <end position="332"/>
    </location>
</feature>
<dbReference type="SUPFAM" id="SSF55874">
    <property type="entry name" value="ATPase domain of HSP90 chaperone/DNA topoisomerase II/histidine kinase"/>
    <property type="match status" value="1"/>
</dbReference>
<evidence type="ECO:0000256" key="1">
    <source>
        <dbReference type="ARBA" id="ARBA00000085"/>
    </source>
</evidence>
<sequence>MPFLYRRTWRLLLCCLLVWFASPPQLAWPIDLARIAQSMSVTQQLQLLRDPAGSHLLSSAMGSTQWGAITVPQLQQGYSTGAFWLRGQLRNDSTAPVTRWLGLGSARLQDVRLYLPTAQQAQAGWRDVMPHYAGTLYPLGSRQVRSRAALFPITLAAGEERMVILRVAGDSALDLAVALWEPSAFRQEEGRELAIQAFVLGVALLLVAYALIQGMAWRDRGFVLMAAWVLTALAYIGAFQGYLHLYLVPGGGAWIVRAPAALGCLMTLLYVRMSYVLVGLEQLRRWKRIYALMNGVLLAISCWTALGDYRSTAPLANASASVAYVVWLASMLHGWRRGLPNARMLVLSFALAWLGISFKLLELNGLVDRSLLPDWHFAALFQMGLLCMTTLMVIGRALELHRKHDQMQWAMLYLRVREQLKLEQAVTARTRELREALEAADQANRAKTGFLTRISHDLRTPLTSILGFADMLQTGGDERARYGRIIVRSARHMLAMVNDLIDYARGDRLDLPQPVPVYVHALLHEIGQEAAILAQRQHNGFGLQVTPELPPVLKLDARRVRRILGNLLDNAAKYTRDGSITLQVQWHAASAQSGMGVIEMRVADTGCGIPLHFQTRVFEPFERAHADRTQPGIGMGLAIVRQWIQQMGGQIALASRPGVGTTMTLRLPAAIGSEHEIARHDAPEDSSARPLIDGAGRLVLVVEDNADIAQLLGDQLGSVGFAVELLADGESAIARMTQANEPEIALVLTDYLLPGVHGDAVLQAARRHLPQVPVLLLSATLQPERSSGDALQFDACLLKPVNFLELQETVGRLLDLEKIDAGGASEGLPMPLTRPPETSLEQALVFIENGAVSDLLDWCDALLQEHPHCAGFETMARQLVMMGDLSGLESLCRPLDRSNA</sequence>
<dbReference type="EC" id="2.7.13.3" evidence="2"/>
<dbReference type="Proteomes" id="UP000269199">
    <property type="component" value="Chromosome"/>
</dbReference>
<dbReference type="InterPro" id="IPR011622">
    <property type="entry name" value="7TMR_DISM_rcpt_extracell_dom2"/>
</dbReference>
<dbReference type="CDD" id="cd00082">
    <property type="entry name" value="HisKA"/>
    <property type="match status" value="1"/>
</dbReference>
<evidence type="ECO:0000256" key="6">
    <source>
        <dbReference type="PROSITE-ProRule" id="PRU00169"/>
    </source>
</evidence>
<dbReference type="InterPro" id="IPR004358">
    <property type="entry name" value="Sig_transdc_His_kin-like_C"/>
</dbReference>
<feature type="transmembrane region" description="Helical" evidence="7">
    <location>
        <begin position="221"/>
        <end position="242"/>
    </location>
</feature>
<feature type="transmembrane region" description="Helical" evidence="7">
    <location>
        <begin position="344"/>
        <end position="363"/>
    </location>
</feature>
<dbReference type="InterPro" id="IPR003661">
    <property type="entry name" value="HisK_dim/P_dom"/>
</dbReference>
<dbReference type="AlphaFoldDB" id="A0AAD0UAQ6"/>
<dbReference type="PANTHER" id="PTHR43047:SF72">
    <property type="entry name" value="OSMOSENSING HISTIDINE PROTEIN KINASE SLN1"/>
    <property type="match status" value="1"/>
</dbReference>
<dbReference type="Pfam" id="PF02518">
    <property type="entry name" value="HATPase_c"/>
    <property type="match status" value="1"/>
</dbReference>
<dbReference type="InterPro" id="IPR036097">
    <property type="entry name" value="HisK_dim/P_sf"/>
</dbReference>
<feature type="transmembrane region" description="Helical" evidence="7">
    <location>
        <begin position="375"/>
        <end position="398"/>
    </location>
</feature>
<evidence type="ECO:0000256" key="2">
    <source>
        <dbReference type="ARBA" id="ARBA00012438"/>
    </source>
</evidence>
<feature type="transmembrane region" description="Helical" evidence="7">
    <location>
        <begin position="289"/>
        <end position="306"/>
    </location>
</feature>
<dbReference type="SUPFAM" id="SSF47384">
    <property type="entry name" value="Homodimeric domain of signal transducing histidine kinase"/>
    <property type="match status" value="1"/>
</dbReference>
<protein>
    <recommendedName>
        <fullName evidence="2">histidine kinase</fullName>
        <ecNumber evidence="2">2.7.13.3</ecNumber>
    </recommendedName>
</protein>
<dbReference type="SMART" id="SM00387">
    <property type="entry name" value="HATPase_c"/>
    <property type="match status" value="1"/>
</dbReference>
<dbReference type="InterPro" id="IPR036890">
    <property type="entry name" value="HATPase_C_sf"/>
</dbReference>
<feature type="modified residue" description="4-aspartylphosphate" evidence="6">
    <location>
        <position position="750"/>
    </location>
</feature>
<comment type="catalytic activity">
    <reaction evidence="1">
        <text>ATP + protein L-histidine = ADP + protein N-phospho-L-histidine.</text>
        <dbReference type="EC" id="2.7.13.3"/>
    </reaction>
</comment>
<feature type="domain" description="Histidine kinase" evidence="9">
    <location>
        <begin position="453"/>
        <end position="671"/>
    </location>
</feature>
<dbReference type="EMBL" id="CP024996">
    <property type="protein sequence ID" value="AYR23484.1"/>
    <property type="molecule type" value="Genomic_DNA"/>
</dbReference>
<dbReference type="Pfam" id="PF07696">
    <property type="entry name" value="7TMR-DISMED2"/>
    <property type="match status" value="1"/>
</dbReference>
<keyword evidence="5 11" id="KW-0418">Kinase</keyword>
<dbReference type="PROSITE" id="PS50110">
    <property type="entry name" value="RESPONSE_REGULATORY"/>
    <property type="match status" value="1"/>
</dbReference>
<feature type="transmembrane region" description="Helical" evidence="7">
    <location>
        <begin position="193"/>
        <end position="212"/>
    </location>
</feature>
<dbReference type="Pfam" id="PF00072">
    <property type="entry name" value="Response_reg"/>
    <property type="match status" value="1"/>
</dbReference>
<reference evidence="11 12" key="1">
    <citation type="submission" date="2017-11" db="EMBL/GenBank/DDBJ databases">
        <title>Complete genome sequence of Herbaspirillum rubrisubalbicans DSM 11543.</title>
        <authorList>
            <person name="Chen M."/>
            <person name="An Q."/>
        </authorList>
    </citation>
    <scope>NUCLEOTIDE SEQUENCE [LARGE SCALE GENOMIC DNA]</scope>
    <source>
        <strain evidence="11 12">DSM 11543</strain>
    </source>
</reference>
<dbReference type="SMART" id="SM00388">
    <property type="entry name" value="HisKA"/>
    <property type="match status" value="1"/>
</dbReference>
<keyword evidence="7" id="KW-0472">Membrane</keyword>
<dbReference type="Gene3D" id="2.60.40.2380">
    <property type="match status" value="1"/>
</dbReference>
<evidence type="ECO:0000256" key="4">
    <source>
        <dbReference type="ARBA" id="ARBA00022679"/>
    </source>
</evidence>
<keyword evidence="7" id="KW-1133">Transmembrane helix</keyword>
<feature type="domain" description="Response regulatory" evidence="10">
    <location>
        <begin position="698"/>
        <end position="814"/>
    </location>
</feature>
<accession>A0AAD0UAQ6</accession>
<dbReference type="CDD" id="cd00156">
    <property type="entry name" value="REC"/>
    <property type="match status" value="1"/>
</dbReference>